<organism evidence="1 2">
    <name type="scientific">Actinomyces bovis</name>
    <dbReference type="NCBI Taxonomy" id="1658"/>
    <lineage>
        <taxon>Bacteria</taxon>
        <taxon>Bacillati</taxon>
        <taxon>Actinomycetota</taxon>
        <taxon>Actinomycetes</taxon>
        <taxon>Actinomycetales</taxon>
        <taxon>Actinomycetaceae</taxon>
        <taxon>Actinomyces</taxon>
    </lineage>
</organism>
<reference evidence="1 2" key="1">
    <citation type="submission" date="2018-06" db="EMBL/GenBank/DDBJ databases">
        <authorList>
            <consortium name="Pathogen Informatics"/>
            <person name="Doyle S."/>
        </authorList>
    </citation>
    <scope>NUCLEOTIDE SEQUENCE [LARGE SCALE GENOMIC DNA]</scope>
    <source>
        <strain evidence="1 2">NCTC11535</strain>
    </source>
</reference>
<accession>A0ABY1VQ99</accession>
<evidence type="ECO:0000313" key="2">
    <source>
        <dbReference type="Proteomes" id="UP000250006"/>
    </source>
</evidence>
<dbReference type="EMBL" id="UAPQ01000008">
    <property type="protein sequence ID" value="SPT53826.1"/>
    <property type="molecule type" value="Genomic_DNA"/>
</dbReference>
<protein>
    <submittedName>
        <fullName evidence="1">Uncharacterized protein</fullName>
    </submittedName>
</protein>
<dbReference type="RefSeq" id="WP_111836762.1">
    <property type="nucleotide sequence ID" value="NZ_UAPQ01000008.1"/>
</dbReference>
<keyword evidence="2" id="KW-1185">Reference proteome</keyword>
<sequence>MKSTVRHSSNRSFVIPARGRYRTPHSTRLPVLHDQQLEQVFQTALAKLIQRRDLIDWDLLHTTLCNTTELEAQAVQERAAIDVIARMMEDAIADNTTRVQDQHAYQQHFAQLETQHQQAVDQLAGTGMEITHRQRLHADLTNYRSALTRLESAGEFNPATYHVLCQNIEITPDGQTTVVFKDGTRISVED</sequence>
<dbReference type="Proteomes" id="UP000250006">
    <property type="component" value="Unassembled WGS sequence"/>
</dbReference>
<gene>
    <name evidence="1" type="ORF">NCTC11535_01511</name>
</gene>
<comment type="caution">
    <text evidence="1">The sequence shown here is derived from an EMBL/GenBank/DDBJ whole genome shotgun (WGS) entry which is preliminary data.</text>
</comment>
<evidence type="ECO:0000313" key="1">
    <source>
        <dbReference type="EMBL" id="SPT53826.1"/>
    </source>
</evidence>
<name>A0ABY1VQ99_9ACTO</name>
<proteinExistence type="predicted"/>